<evidence type="ECO:0000313" key="2">
    <source>
        <dbReference type="EMBL" id="CAB5161894.1"/>
    </source>
</evidence>
<name>A0A6J7WDE2_9ZZZZ</name>
<feature type="compositionally biased region" description="Polar residues" evidence="1">
    <location>
        <begin position="34"/>
        <end position="44"/>
    </location>
</feature>
<proteinExistence type="predicted"/>
<gene>
    <name evidence="2" type="ORF">UFOPK4444_01349</name>
</gene>
<feature type="compositionally biased region" description="Polar residues" evidence="1">
    <location>
        <begin position="52"/>
        <end position="61"/>
    </location>
</feature>
<protein>
    <submittedName>
        <fullName evidence="2">Unannotated protein</fullName>
    </submittedName>
</protein>
<sequence>MKIKLIMLLLLSTAANGDEIYAQDGTYLGKLGGSPSQYESTANPSGPYGSTWGVNSINNPNGRYGAEWSTQSPNNPYTITPPVIRSEDR</sequence>
<dbReference type="EMBL" id="CAFBRZ010000113">
    <property type="protein sequence ID" value="CAB5161894.1"/>
    <property type="molecule type" value="Genomic_DNA"/>
</dbReference>
<reference evidence="2" key="1">
    <citation type="submission" date="2020-05" db="EMBL/GenBank/DDBJ databases">
        <authorList>
            <person name="Chiriac C."/>
            <person name="Salcher M."/>
            <person name="Ghai R."/>
            <person name="Kavagutti S V."/>
        </authorList>
    </citation>
    <scope>NUCLEOTIDE SEQUENCE</scope>
</reference>
<organism evidence="2">
    <name type="scientific">freshwater metagenome</name>
    <dbReference type="NCBI Taxonomy" id="449393"/>
    <lineage>
        <taxon>unclassified sequences</taxon>
        <taxon>metagenomes</taxon>
        <taxon>ecological metagenomes</taxon>
    </lineage>
</organism>
<feature type="compositionally biased region" description="Polar residues" evidence="1">
    <location>
        <begin position="68"/>
        <end position="78"/>
    </location>
</feature>
<dbReference type="AlphaFoldDB" id="A0A6J7WDE2"/>
<evidence type="ECO:0000256" key="1">
    <source>
        <dbReference type="SAM" id="MobiDB-lite"/>
    </source>
</evidence>
<feature type="region of interest" description="Disordered" evidence="1">
    <location>
        <begin position="32"/>
        <end position="89"/>
    </location>
</feature>
<accession>A0A6J7WDE2</accession>